<name>A0A816FZZ7_9BILA</name>
<comment type="similarity">
    <text evidence="2 8">Belongs to the dynein light chain family.</text>
</comment>
<dbReference type="InterPro" id="IPR037177">
    <property type="entry name" value="DLC_sf"/>
</dbReference>
<dbReference type="EMBL" id="CAJNOH010012724">
    <property type="protein sequence ID" value="CAF1538482.1"/>
    <property type="molecule type" value="Genomic_DNA"/>
</dbReference>
<dbReference type="InterPro" id="IPR019763">
    <property type="entry name" value="Dynein_light_1/2_CS"/>
</dbReference>
<evidence type="ECO:0000256" key="5">
    <source>
        <dbReference type="ARBA" id="ARBA00023017"/>
    </source>
</evidence>
<evidence type="ECO:0000256" key="3">
    <source>
        <dbReference type="ARBA" id="ARBA00022490"/>
    </source>
</evidence>
<dbReference type="GO" id="GO:0005868">
    <property type="term" value="C:cytoplasmic dynein complex"/>
    <property type="evidence" value="ECO:0007669"/>
    <property type="project" value="TreeGrafter"/>
</dbReference>
<dbReference type="Proteomes" id="UP000663854">
    <property type="component" value="Unassembled WGS sequence"/>
</dbReference>
<protein>
    <recommendedName>
        <fullName evidence="8">Dynein light chain</fullName>
    </recommendedName>
</protein>
<evidence type="ECO:0000256" key="4">
    <source>
        <dbReference type="ARBA" id="ARBA00022701"/>
    </source>
</evidence>
<dbReference type="InterPro" id="IPR001372">
    <property type="entry name" value="Dynein_light_chain_typ-1/2"/>
</dbReference>
<evidence type="ECO:0000256" key="1">
    <source>
        <dbReference type="ARBA" id="ARBA00004245"/>
    </source>
</evidence>
<evidence type="ECO:0000313" key="11">
    <source>
        <dbReference type="Proteomes" id="UP000663870"/>
    </source>
</evidence>
<dbReference type="Proteomes" id="UP000663870">
    <property type="component" value="Unassembled WGS sequence"/>
</dbReference>
<dbReference type="PANTHER" id="PTHR11886:SF35">
    <property type="entry name" value="DYNEIN LIGHT CHAIN"/>
    <property type="match status" value="1"/>
</dbReference>
<gene>
    <name evidence="10" type="ORF">JXQ802_LOCUS57198</name>
    <name evidence="9" type="ORF">PYM288_LOCUS40609</name>
</gene>
<keyword evidence="7 8" id="KW-0206">Cytoskeleton</keyword>
<dbReference type="SMART" id="SM01375">
    <property type="entry name" value="Dynein_light"/>
    <property type="match status" value="1"/>
</dbReference>
<dbReference type="EMBL" id="CAJNOL010014600">
    <property type="protein sequence ID" value="CAF1668507.1"/>
    <property type="molecule type" value="Genomic_DNA"/>
</dbReference>
<evidence type="ECO:0000313" key="10">
    <source>
        <dbReference type="EMBL" id="CAF1668507.1"/>
    </source>
</evidence>
<comment type="subcellular location">
    <subcellularLocation>
        <location evidence="1 8">Cytoplasm</location>
        <location evidence="1 8">Cytoskeleton</location>
    </subcellularLocation>
</comment>
<dbReference type="GO" id="GO:0007017">
    <property type="term" value="P:microtubule-based process"/>
    <property type="evidence" value="ECO:0007669"/>
    <property type="project" value="InterPro"/>
</dbReference>
<dbReference type="PANTHER" id="PTHR11886">
    <property type="entry name" value="DYNEIN LIGHT CHAIN"/>
    <property type="match status" value="1"/>
</dbReference>
<dbReference type="FunFam" id="3.30.740.10:FF:000001">
    <property type="entry name" value="Dynein light chain"/>
    <property type="match status" value="1"/>
</dbReference>
<keyword evidence="4 8" id="KW-0493">Microtubule</keyword>
<evidence type="ECO:0000256" key="2">
    <source>
        <dbReference type="ARBA" id="ARBA00010156"/>
    </source>
</evidence>
<evidence type="ECO:0000256" key="8">
    <source>
        <dbReference type="RuleBase" id="RU365010"/>
    </source>
</evidence>
<evidence type="ECO:0000256" key="6">
    <source>
        <dbReference type="ARBA" id="ARBA00023175"/>
    </source>
</evidence>
<comment type="caution">
    <text evidence="10">The sequence shown here is derived from an EMBL/GenBank/DDBJ whole genome shotgun (WGS) entry which is preliminary data.</text>
</comment>
<dbReference type="GO" id="GO:0045505">
    <property type="term" value="F:dynein intermediate chain binding"/>
    <property type="evidence" value="ECO:0007669"/>
    <property type="project" value="TreeGrafter"/>
</dbReference>
<keyword evidence="6 8" id="KW-0505">Motor protein</keyword>
<keyword evidence="11" id="KW-1185">Reference proteome</keyword>
<dbReference type="SUPFAM" id="SSF54648">
    <property type="entry name" value="DLC"/>
    <property type="match status" value="1"/>
</dbReference>
<dbReference type="Pfam" id="PF01221">
    <property type="entry name" value="Dynein_light"/>
    <property type="match status" value="1"/>
</dbReference>
<reference evidence="10" key="1">
    <citation type="submission" date="2021-02" db="EMBL/GenBank/DDBJ databases">
        <authorList>
            <person name="Nowell W R."/>
        </authorList>
    </citation>
    <scope>NUCLEOTIDE SEQUENCE</scope>
</reference>
<dbReference type="PROSITE" id="PS01239">
    <property type="entry name" value="DYNEIN_LIGHT_1"/>
    <property type="match status" value="1"/>
</dbReference>
<organism evidence="10 11">
    <name type="scientific">Rotaria sordida</name>
    <dbReference type="NCBI Taxonomy" id="392033"/>
    <lineage>
        <taxon>Eukaryota</taxon>
        <taxon>Metazoa</taxon>
        <taxon>Spiralia</taxon>
        <taxon>Gnathifera</taxon>
        <taxon>Rotifera</taxon>
        <taxon>Eurotatoria</taxon>
        <taxon>Bdelloidea</taxon>
        <taxon>Philodinida</taxon>
        <taxon>Philodinidae</taxon>
        <taxon>Rotaria</taxon>
    </lineage>
</organism>
<evidence type="ECO:0000313" key="9">
    <source>
        <dbReference type="EMBL" id="CAF1538482.1"/>
    </source>
</evidence>
<proteinExistence type="inferred from homology"/>
<keyword evidence="3 8" id="KW-0963">Cytoplasm</keyword>
<dbReference type="CDD" id="cd21452">
    <property type="entry name" value="DLC-like_DYNLL1_DYNLL2"/>
    <property type="match status" value="1"/>
</dbReference>
<keyword evidence="5 8" id="KW-0243">Dynein</keyword>
<sequence>MTRNYSFVLYSPSSSLFNKFEFSKTNIMTDRKAVIKNADMSEDMQQDAVDIATQALEKYNIEKDIAAYIKKEFDKKYNPTWHCIVGRNFGSYVTHETKHFIYFYLGQVAILLFKSG</sequence>
<evidence type="ECO:0000256" key="7">
    <source>
        <dbReference type="ARBA" id="ARBA00023212"/>
    </source>
</evidence>
<dbReference type="AlphaFoldDB" id="A0A816FZZ7"/>
<dbReference type="GO" id="GO:0005874">
    <property type="term" value="C:microtubule"/>
    <property type="evidence" value="ECO:0007669"/>
    <property type="project" value="UniProtKB-KW"/>
</dbReference>
<accession>A0A816FZZ7</accession>
<dbReference type="Gene3D" id="3.30.740.10">
    <property type="entry name" value="Protein Inhibitor Of Neuronal Nitric Oxide Synthase"/>
    <property type="match status" value="1"/>
</dbReference>